<keyword evidence="3" id="KW-1185">Reference proteome</keyword>
<dbReference type="PANTHER" id="PTHR46483:SF4">
    <property type="entry name" value="PHOSPHOLIPASE A1 PLIP2, CHLOROPLASTIC"/>
    <property type="match status" value="1"/>
</dbReference>
<accession>A0AAD1ZTZ2</accession>
<reference evidence="2" key="1">
    <citation type="submission" date="2023-05" db="EMBL/GenBank/DDBJ databases">
        <authorList>
            <person name="Huff M."/>
        </authorList>
    </citation>
    <scope>NUCLEOTIDE SEQUENCE</scope>
</reference>
<dbReference type="AlphaFoldDB" id="A0AAD1ZTZ2"/>
<evidence type="ECO:0000256" key="1">
    <source>
        <dbReference type="SAM" id="MobiDB-lite"/>
    </source>
</evidence>
<sequence length="210" mass="23506">MIDAYNGCFEDCRSVYGIRFKLCDMYNLFMVVTSSLEKKEQELKAEKEKASVEDQQKEEKTPDEARVAEGNSILRFRTSKSTQSENFLEETKCDMDNVNVMNMDVASLMATIDSVTAVVAAKGEVKQAVADDLNSAKSSPCEWFACNDDQSATRFFVIQGSESLASWQANLLFEPVKFEGLDVLVHRGIYEAAKGTYEQGLKSHGDRAKF</sequence>
<gene>
    <name evidence="2" type="ORF">FPE_LOCUS23130</name>
</gene>
<proteinExistence type="predicted"/>
<name>A0AAD1ZTZ2_9LAMI</name>
<protein>
    <submittedName>
        <fullName evidence="2">Uncharacterized protein</fullName>
    </submittedName>
</protein>
<evidence type="ECO:0000313" key="2">
    <source>
        <dbReference type="EMBL" id="CAI9775700.1"/>
    </source>
</evidence>
<dbReference type="EMBL" id="OU503049">
    <property type="protein sequence ID" value="CAI9775700.1"/>
    <property type="molecule type" value="Genomic_DNA"/>
</dbReference>
<dbReference type="PANTHER" id="PTHR46483">
    <property type="entry name" value="PHOSPHOLIPASE A1 PLIP2, CHLOROPLASTIC"/>
    <property type="match status" value="1"/>
</dbReference>
<evidence type="ECO:0000313" key="3">
    <source>
        <dbReference type="Proteomes" id="UP000834106"/>
    </source>
</evidence>
<dbReference type="Proteomes" id="UP000834106">
    <property type="component" value="Chromosome 14"/>
</dbReference>
<dbReference type="Gene3D" id="3.40.50.1820">
    <property type="entry name" value="alpha/beta hydrolase"/>
    <property type="match status" value="1"/>
</dbReference>
<dbReference type="InterPro" id="IPR029058">
    <property type="entry name" value="AB_hydrolase_fold"/>
</dbReference>
<dbReference type="GO" id="GO:0008970">
    <property type="term" value="F:phospholipase A1 activity"/>
    <property type="evidence" value="ECO:0007669"/>
    <property type="project" value="InterPro"/>
</dbReference>
<feature type="region of interest" description="Disordered" evidence="1">
    <location>
        <begin position="47"/>
        <end position="66"/>
    </location>
</feature>
<dbReference type="InterPro" id="IPR043367">
    <property type="entry name" value="PLIP1/2/3"/>
</dbReference>
<organism evidence="2 3">
    <name type="scientific">Fraxinus pennsylvanica</name>
    <dbReference type="NCBI Taxonomy" id="56036"/>
    <lineage>
        <taxon>Eukaryota</taxon>
        <taxon>Viridiplantae</taxon>
        <taxon>Streptophyta</taxon>
        <taxon>Embryophyta</taxon>
        <taxon>Tracheophyta</taxon>
        <taxon>Spermatophyta</taxon>
        <taxon>Magnoliopsida</taxon>
        <taxon>eudicotyledons</taxon>
        <taxon>Gunneridae</taxon>
        <taxon>Pentapetalae</taxon>
        <taxon>asterids</taxon>
        <taxon>lamiids</taxon>
        <taxon>Lamiales</taxon>
        <taxon>Oleaceae</taxon>
        <taxon>Oleeae</taxon>
        <taxon>Fraxinus</taxon>
    </lineage>
</organism>